<dbReference type="Proteomes" id="UP000499080">
    <property type="component" value="Unassembled WGS sequence"/>
</dbReference>
<evidence type="ECO:0000313" key="2">
    <source>
        <dbReference type="Proteomes" id="UP000499080"/>
    </source>
</evidence>
<sequence>MGKVPQVNTERVNLARTVTSLFVKEAEIADLWRLDVLGIKDSMEKKSKQEIDLKTKERFKETVIFNQDNKYHIEGGKGFDCEFKKILKQIFDVDNVVASLNSHEDLNDFIFKSSHLMLQDEFELRDWESTGCKTEHDRETPVLGMKWNRQLDSLYGLPKVNVARGMENVHRMGYRSYINLRKEFLQCFQDLKILEEIHVSRWINVTAENLKHCTIHTFCDASKDAYAAVVFLRLEEEGSVKLSLLAA</sequence>
<dbReference type="InterPro" id="IPR008042">
    <property type="entry name" value="Retrotrans_Pao"/>
</dbReference>
<dbReference type="Pfam" id="PF05380">
    <property type="entry name" value="Peptidase_A17"/>
    <property type="match status" value="1"/>
</dbReference>
<dbReference type="AlphaFoldDB" id="A0A4Y2GCT7"/>
<dbReference type="OrthoDB" id="6466090at2759"/>
<gene>
    <name evidence="1" type="ORF">AVEN_43264_1</name>
</gene>
<organism evidence="1 2">
    <name type="scientific">Araneus ventricosus</name>
    <name type="common">Orbweaver spider</name>
    <name type="synonym">Epeira ventricosa</name>
    <dbReference type="NCBI Taxonomy" id="182803"/>
    <lineage>
        <taxon>Eukaryota</taxon>
        <taxon>Metazoa</taxon>
        <taxon>Ecdysozoa</taxon>
        <taxon>Arthropoda</taxon>
        <taxon>Chelicerata</taxon>
        <taxon>Arachnida</taxon>
        <taxon>Araneae</taxon>
        <taxon>Araneomorphae</taxon>
        <taxon>Entelegynae</taxon>
        <taxon>Araneoidea</taxon>
        <taxon>Araneidae</taxon>
        <taxon>Araneus</taxon>
    </lineage>
</organism>
<proteinExistence type="predicted"/>
<accession>A0A4Y2GCT7</accession>
<comment type="caution">
    <text evidence="1">The sequence shown here is derived from an EMBL/GenBank/DDBJ whole genome shotgun (WGS) entry which is preliminary data.</text>
</comment>
<name>A0A4Y2GCT7_ARAVE</name>
<protein>
    <submittedName>
        <fullName evidence="1">Uncharacterized protein</fullName>
    </submittedName>
</protein>
<dbReference type="EMBL" id="BGPR01001345">
    <property type="protein sequence ID" value="GBM51632.1"/>
    <property type="molecule type" value="Genomic_DNA"/>
</dbReference>
<evidence type="ECO:0000313" key="1">
    <source>
        <dbReference type="EMBL" id="GBM51632.1"/>
    </source>
</evidence>
<keyword evidence="2" id="KW-1185">Reference proteome</keyword>
<reference evidence="1 2" key="1">
    <citation type="journal article" date="2019" name="Sci. Rep.">
        <title>Orb-weaving spider Araneus ventricosus genome elucidates the spidroin gene catalogue.</title>
        <authorList>
            <person name="Kono N."/>
            <person name="Nakamura H."/>
            <person name="Ohtoshi R."/>
            <person name="Moran D.A.P."/>
            <person name="Shinohara A."/>
            <person name="Yoshida Y."/>
            <person name="Fujiwara M."/>
            <person name="Mori M."/>
            <person name="Tomita M."/>
            <person name="Arakawa K."/>
        </authorList>
    </citation>
    <scope>NUCLEOTIDE SEQUENCE [LARGE SCALE GENOMIC DNA]</scope>
</reference>